<comment type="caution">
    <text evidence="3">The sequence shown here is derived from an EMBL/GenBank/DDBJ whole genome shotgun (WGS) entry which is preliminary data.</text>
</comment>
<dbReference type="PANTHER" id="PTHR12526:SF630">
    <property type="entry name" value="GLYCOSYLTRANSFERASE"/>
    <property type="match status" value="1"/>
</dbReference>
<dbReference type="Gene3D" id="3.40.50.2000">
    <property type="entry name" value="Glycogen Phosphorylase B"/>
    <property type="match status" value="2"/>
</dbReference>
<sequence>MAATPHIIHLHSTFSLGGKEARAIRLMNDFGERVRHSIVSAMPDQLGARAAIDPGLAVDFPEDAPALAGRPTSARMRALAAYMKGFDLVLSYNWGAMDGVMAHRLAGSGLPPIIHHEDGFNADEADGLKLSRTLYRRLAFRTLYRLVVPSNRLQDIARAVWKQPDERVRHIPNGIATARYGGPPERDAIPGFERREGDMVIGTIAGLRAVKDLPLLVRAVAQLPDHVRLVIVGEGPEREAIEAEAMACGISDRVLLAGFLERPWRYVGHFDIFALSSLSEQFPISVVEAMAAGLPVVSPDIGDVASMIASENRRFVVERSADALAGALDILAMDRDVRSATGAANREKARAQFDEIHMIGEYRALYAAALGRPELFTA</sequence>
<reference evidence="3 4" key="1">
    <citation type="submission" date="2020-08" db="EMBL/GenBank/DDBJ databases">
        <title>Draft genome sequence of Parasphingopyxis sp. GrpM-11.</title>
        <authorList>
            <person name="Oh J."/>
            <person name="Roh D.-H."/>
        </authorList>
    </citation>
    <scope>NUCLEOTIDE SEQUENCE [LARGE SCALE GENOMIC DNA]</scope>
    <source>
        <strain evidence="3 4">GrpM-11</strain>
    </source>
</reference>
<protein>
    <submittedName>
        <fullName evidence="3">Glycosyltransferase family 4 protein</fullName>
    </submittedName>
</protein>
<feature type="domain" description="Glycosyltransferase subfamily 4-like N-terminal" evidence="2">
    <location>
        <begin position="17"/>
        <end position="179"/>
    </location>
</feature>
<evidence type="ECO:0000313" key="4">
    <source>
        <dbReference type="Proteomes" id="UP000564378"/>
    </source>
</evidence>
<dbReference type="Proteomes" id="UP000564378">
    <property type="component" value="Unassembled WGS sequence"/>
</dbReference>
<accession>A0A842HZU9</accession>
<dbReference type="InterPro" id="IPR001296">
    <property type="entry name" value="Glyco_trans_1"/>
</dbReference>
<dbReference type="EMBL" id="JACJVJ010000002">
    <property type="protein sequence ID" value="MBC2778087.1"/>
    <property type="molecule type" value="Genomic_DNA"/>
</dbReference>
<dbReference type="CDD" id="cd03801">
    <property type="entry name" value="GT4_PimA-like"/>
    <property type="match status" value="1"/>
</dbReference>
<dbReference type="PANTHER" id="PTHR12526">
    <property type="entry name" value="GLYCOSYLTRANSFERASE"/>
    <property type="match status" value="1"/>
</dbReference>
<evidence type="ECO:0000259" key="1">
    <source>
        <dbReference type="Pfam" id="PF00534"/>
    </source>
</evidence>
<dbReference type="Pfam" id="PF13439">
    <property type="entry name" value="Glyco_transf_4"/>
    <property type="match status" value="1"/>
</dbReference>
<name>A0A842HZU9_9SPHN</name>
<evidence type="ECO:0000313" key="3">
    <source>
        <dbReference type="EMBL" id="MBC2778087.1"/>
    </source>
</evidence>
<dbReference type="AlphaFoldDB" id="A0A842HZU9"/>
<dbReference type="GO" id="GO:0016757">
    <property type="term" value="F:glycosyltransferase activity"/>
    <property type="evidence" value="ECO:0007669"/>
    <property type="project" value="InterPro"/>
</dbReference>
<dbReference type="RefSeq" id="WP_185801375.1">
    <property type="nucleotide sequence ID" value="NZ_JACJVJ010000002.1"/>
</dbReference>
<dbReference type="Pfam" id="PF00534">
    <property type="entry name" value="Glycos_transf_1"/>
    <property type="match status" value="1"/>
</dbReference>
<dbReference type="InterPro" id="IPR028098">
    <property type="entry name" value="Glyco_trans_4-like_N"/>
</dbReference>
<organism evidence="3 4">
    <name type="scientific">Parasphingopyxis marina</name>
    <dbReference type="NCBI Taxonomy" id="2761622"/>
    <lineage>
        <taxon>Bacteria</taxon>
        <taxon>Pseudomonadati</taxon>
        <taxon>Pseudomonadota</taxon>
        <taxon>Alphaproteobacteria</taxon>
        <taxon>Sphingomonadales</taxon>
        <taxon>Sphingomonadaceae</taxon>
        <taxon>Parasphingopyxis</taxon>
    </lineage>
</organism>
<evidence type="ECO:0000259" key="2">
    <source>
        <dbReference type="Pfam" id="PF13439"/>
    </source>
</evidence>
<keyword evidence="3" id="KW-0808">Transferase</keyword>
<dbReference type="SUPFAM" id="SSF53756">
    <property type="entry name" value="UDP-Glycosyltransferase/glycogen phosphorylase"/>
    <property type="match status" value="1"/>
</dbReference>
<feature type="domain" description="Glycosyl transferase family 1" evidence="1">
    <location>
        <begin position="193"/>
        <end position="347"/>
    </location>
</feature>
<keyword evidence="4" id="KW-1185">Reference proteome</keyword>
<gene>
    <name evidence="3" type="ORF">H6P80_10715</name>
</gene>
<proteinExistence type="predicted"/>